<evidence type="ECO:0000256" key="12">
    <source>
        <dbReference type="SAM" id="SignalP"/>
    </source>
</evidence>
<dbReference type="PANTHER" id="PTHR24243:SF233">
    <property type="entry name" value="THYROTROPIN-RELEASING HORMONE RECEPTOR"/>
    <property type="match status" value="1"/>
</dbReference>
<evidence type="ECO:0000256" key="5">
    <source>
        <dbReference type="ARBA" id="ARBA00023040"/>
    </source>
</evidence>
<dbReference type="PROSITE" id="PS50262">
    <property type="entry name" value="G_PROTEIN_RECEP_F1_2"/>
    <property type="match status" value="1"/>
</dbReference>
<gene>
    <name evidence="14" type="ORF">DGAL_LOCUS16921</name>
</gene>
<keyword evidence="5 9" id="KW-0297">G-protein coupled receptor</keyword>
<evidence type="ECO:0000313" key="14">
    <source>
        <dbReference type="EMBL" id="CAH0113119.1"/>
    </source>
</evidence>
<accession>A0A8J2S936</accession>
<dbReference type="Pfam" id="PF00001">
    <property type="entry name" value="7tm_1"/>
    <property type="match status" value="1"/>
</dbReference>
<feature type="transmembrane region" description="Helical" evidence="11">
    <location>
        <begin position="410"/>
        <end position="429"/>
    </location>
</feature>
<evidence type="ECO:0000256" key="4">
    <source>
        <dbReference type="ARBA" id="ARBA00022989"/>
    </source>
</evidence>
<comment type="similarity">
    <text evidence="2 9">Belongs to the G-protein coupled receptor 1 family.</text>
</comment>
<evidence type="ECO:0000256" key="9">
    <source>
        <dbReference type="RuleBase" id="RU000688"/>
    </source>
</evidence>
<reference evidence="14" key="1">
    <citation type="submission" date="2021-11" db="EMBL/GenBank/DDBJ databases">
        <authorList>
            <person name="Schell T."/>
        </authorList>
    </citation>
    <scope>NUCLEOTIDE SEQUENCE</scope>
    <source>
        <strain evidence="14">M5</strain>
    </source>
</reference>
<feature type="transmembrane region" description="Helical" evidence="11">
    <location>
        <begin position="167"/>
        <end position="187"/>
    </location>
</feature>
<dbReference type="PRINTS" id="PR00237">
    <property type="entry name" value="GPCRRHODOPSN"/>
</dbReference>
<feature type="chain" id="PRO_5035195829" description="G-protein coupled receptors family 1 profile domain-containing protein" evidence="12">
    <location>
        <begin position="25"/>
        <end position="552"/>
    </location>
</feature>
<keyword evidence="3 9" id="KW-0812">Transmembrane</keyword>
<feature type="transmembrane region" description="Helical" evidence="11">
    <location>
        <begin position="294"/>
        <end position="319"/>
    </location>
</feature>
<dbReference type="InterPro" id="IPR017452">
    <property type="entry name" value="GPCR_Rhodpsn_7TM"/>
</dbReference>
<dbReference type="GO" id="GO:0005886">
    <property type="term" value="C:plasma membrane"/>
    <property type="evidence" value="ECO:0007669"/>
    <property type="project" value="TreeGrafter"/>
</dbReference>
<dbReference type="Proteomes" id="UP000789390">
    <property type="component" value="Unassembled WGS sequence"/>
</dbReference>
<evidence type="ECO:0000259" key="13">
    <source>
        <dbReference type="PROSITE" id="PS50262"/>
    </source>
</evidence>
<feature type="transmembrane region" description="Helical" evidence="11">
    <location>
        <begin position="207"/>
        <end position="228"/>
    </location>
</feature>
<evidence type="ECO:0000256" key="2">
    <source>
        <dbReference type="ARBA" id="ARBA00010663"/>
    </source>
</evidence>
<keyword evidence="12" id="KW-0732">Signal</keyword>
<proteinExistence type="inferred from homology"/>
<keyword evidence="6 11" id="KW-0472">Membrane</keyword>
<feature type="transmembrane region" description="Helical" evidence="11">
    <location>
        <begin position="249"/>
        <end position="274"/>
    </location>
</feature>
<feature type="region of interest" description="Disordered" evidence="10">
    <location>
        <begin position="463"/>
        <end position="482"/>
    </location>
</feature>
<protein>
    <recommendedName>
        <fullName evidence="13">G-protein coupled receptors family 1 profile domain-containing protein</fullName>
    </recommendedName>
</protein>
<evidence type="ECO:0000256" key="7">
    <source>
        <dbReference type="ARBA" id="ARBA00023170"/>
    </source>
</evidence>
<keyword evidence="8 9" id="KW-0807">Transducer</keyword>
<comment type="subcellular location">
    <subcellularLocation>
        <location evidence="1">Membrane</location>
        <topology evidence="1">Multi-pass membrane protein</topology>
    </subcellularLocation>
</comment>
<dbReference type="SUPFAM" id="SSF81321">
    <property type="entry name" value="Family A G protein-coupled receptor-like"/>
    <property type="match status" value="1"/>
</dbReference>
<dbReference type="PANTHER" id="PTHR24243">
    <property type="entry name" value="G-PROTEIN COUPLED RECEPTOR"/>
    <property type="match status" value="1"/>
</dbReference>
<evidence type="ECO:0000256" key="1">
    <source>
        <dbReference type="ARBA" id="ARBA00004141"/>
    </source>
</evidence>
<feature type="domain" description="G-protein coupled receptors family 1 profile" evidence="13">
    <location>
        <begin position="147"/>
        <end position="426"/>
    </location>
</feature>
<keyword evidence="15" id="KW-1185">Reference proteome</keyword>
<sequence>MAAEWKLLMMTTTTIVLPLPLVSSSSHPPWSSSSSSTWFSSLETTSLPTSTLYPPDDYDLLLSALNNNNTTITASTYYNNNNNSSNSSSSSSFLATASTLLMSTTTGGGVDSLADVIESEEAERFPAYVSLLMMLSCGLILVVGLVGNCLVPVVIWNNRDLRNSTNLFLLNLSLADILVLCVSMPTVLVEIYERRDTWIFGKIMCKLVPFVELTVAHASVLTILAISFERYYVITRPLRAGYTCTRMRALFIILAIWILGCITSSPMLFLANYLEADENTAGSSAGCVTQANTFWSVFYYIAAICLFFLFPLIVLVLIYTVIARHLVADPCTASNHRIQVQTSASVAAGTDHVNPNLRARRQVVSMLGTVVVFFFICLLPFKIFTLWFILTSDEDIQMMGPETYYHVLNFCRVMFYLNSAINPILYNVMSSKFRTAFLKALGFTWAGRRKRLLRHLSRQSTFNTTTTSGTASQSATTTSSEHQLIKRMTKEDLLIAANSPRPVLQKYGRQGSCTAANRASSKPLLTATLSTTSTSVTAVNNPPESSHTDSHV</sequence>
<evidence type="ECO:0000256" key="11">
    <source>
        <dbReference type="SAM" id="Phobius"/>
    </source>
</evidence>
<evidence type="ECO:0000256" key="10">
    <source>
        <dbReference type="SAM" id="MobiDB-lite"/>
    </source>
</evidence>
<dbReference type="CDD" id="cd14997">
    <property type="entry name" value="7tmA_ETH-R"/>
    <property type="match status" value="1"/>
</dbReference>
<evidence type="ECO:0000256" key="6">
    <source>
        <dbReference type="ARBA" id="ARBA00023136"/>
    </source>
</evidence>
<comment type="caution">
    <text evidence="14">The sequence shown here is derived from an EMBL/GenBank/DDBJ whole genome shotgun (WGS) entry which is preliminary data.</text>
</comment>
<dbReference type="Gene3D" id="1.20.1070.10">
    <property type="entry name" value="Rhodopsin 7-helix transmembrane proteins"/>
    <property type="match status" value="1"/>
</dbReference>
<dbReference type="AlphaFoldDB" id="A0A8J2S936"/>
<feature type="transmembrane region" description="Helical" evidence="11">
    <location>
        <begin position="366"/>
        <end position="390"/>
    </location>
</feature>
<dbReference type="EMBL" id="CAKKLH010000336">
    <property type="protein sequence ID" value="CAH0113119.1"/>
    <property type="molecule type" value="Genomic_DNA"/>
</dbReference>
<keyword evidence="7 9" id="KW-0675">Receptor</keyword>
<evidence type="ECO:0000256" key="8">
    <source>
        <dbReference type="ARBA" id="ARBA00023224"/>
    </source>
</evidence>
<organism evidence="14 15">
    <name type="scientific">Daphnia galeata</name>
    <dbReference type="NCBI Taxonomy" id="27404"/>
    <lineage>
        <taxon>Eukaryota</taxon>
        <taxon>Metazoa</taxon>
        <taxon>Ecdysozoa</taxon>
        <taxon>Arthropoda</taxon>
        <taxon>Crustacea</taxon>
        <taxon>Branchiopoda</taxon>
        <taxon>Diplostraca</taxon>
        <taxon>Cladocera</taxon>
        <taxon>Anomopoda</taxon>
        <taxon>Daphniidae</taxon>
        <taxon>Daphnia</taxon>
    </lineage>
</organism>
<feature type="compositionally biased region" description="Low complexity" evidence="10">
    <location>
        <begin position="463"/>
        <end position="480"/>
    </location>
</feature>
<name>A0A8J2S936_9CRUS</name>
<evidence type="ECO:0000256" key="3">
    <source>
        <dbReference type="ARBA" id="ARBA00022692"/>
    </source>
</evidence>
<feature type="region of interest" description="Disordered" evidence="10">
    <location>
        <begin position="532"/>
        <end position="552"/>
    </location>
</feature>
<dbReference type="GO" id="GO:0004930">
    <property type="term" value="F:G protein-coupled receptor activity"/>
    <property type="evidence" value="ECO:0007669"/>
    <property type="project" value="UniProtKB-KW"/>
</dbReference>
<keyword evidence="4 11" id="KW-1133">Transmembrane helix</keyword>
<dbReference type="OrthoDB" id="10036964at2759"/>
<feature type="transmembrane region" description="Helical" evidence="11">
    <location>
        <begin position="128"/>
        <end position="155"/>
    </location>
</feature>
<dbReference type="PROSITE" id="PS00237">
    <property type="entry name" value="G_PROTEIN_RECEP_F1_1"/>
    <property type="match status" value="1"/>
</dbReference>
<evidence type="ECO:0000313" key="15">
    <source>
        <dbReference type="Proteomes" id="UP000789390"/>
    </source>
</evidence>
<dbReference type="InterPro" id="IPR000276">
    <property type="entry name" value="GPCR_Rhodpsn"/>
</dbReference>
<feature type="signal peptide" evidence="12">
    <location>
        <begin position="1"/>
        <end position="24"/>
    </location>
</feature>